<dbReference type="OrthoDB" id="25408at2759"/>
<dbReference type="InterPro" id="IPR032710">
    <property type="entry name" value="NTF2-like_dom_sf"/>
</dbReference>
<evidence type="ECO:0000313" key="3">
    <source>
        <dbReference type="Proteomes" id="UP000673691"/>
    </source>
</evidence>
<name>A0A8H7ZT71_9FUNG</name>
<keyword evidence="3" id="KW-1185">Reference proteome</keyword>
<evidence type="ECO:0000259" key="1">
    <source>
        <dbReference type="PROSITE" id="PS50177"/>
    </source>
</evidence>
<dbReference type="AlphaFoldDB" id="A0A8H7ZT71"/>
<accession>A0A8H7ZT71</accession>
<dbReference type="InterPro" id="IPR018222">
    <property type="entry name" value="Nuclear_transport_factor_2_euk"/>
</dbReference>
<dbReference type="EMBL" id="JAEFCI010008204">
    <property type="protein sequence ID" value="KAG5458613.1"/>
    <property type="molecule type" value="Genomic_DNA"/>
</dbReference>
<organism evidence="2 3">
    <name type="scientific">Olpidium bornovanus</name>
    <dbReference type="NCBI Taxonomy" id="278681"/>
    <lineage>
        <taxon>Eukaryota</taxon>
        <taxon>Fungi</taxon>
        <taxon>Fungi incertae sedis</taxon>
        <taxon>Olpidiomycota</taxon>
        <taxon>Olpidiomycotina</taxon>
        <taxon>Olpidiomycetes</taxon>
        <taxon>Olpidiales</taxon>
        <taxon>Olpidiaceae</taxon>
        <taxon>Olpidium</taxon>
    </lineage>
</organism>
<feature type="domain" description="NTF2" evidence="1">
    <location>
        <begin position="12"/>
        <end position="55"/>
    </location>
</feature>
<protein>
    <recommendedName>
        <fullName evidence="1">NTF2 domain-containing protein</fullName>
    </recommendedName>
</protein>
<reference evidence="2 3" key="1">
    <citation type="journal article" name="Sci. Rep.">
        <title>Genome-scale phylogenetic analyses confirm Olpidium as the closest living zoosporic fungus to the non-flagellated, terrestrial fungi.</title>
        <authorList>
            <person name="Chang Y."/>
            <person name="Rochon D."/>
            <person name="Sekimoto S."/>
            <person name="Wang Y."/>
            <person name="Chovatia M."/>
            <person name="Sandor L."/>
            <person name="Salamov A."/>
            <person name="Grigoriev I.V."/>
            <person name="Stajich J.E."/>
            <person name="Spatafora J.W."/>
        </authorList>
    </citation>
    <scope>NUCLEOTIDE SEQUENCE [LARGE SCALE GENOMIC DNA]</scope>
    <source>
        <strain evidence="2">S191</strain>
    </source>
</reference>
<dbReference type="Pfam" id="PF02136">
    <property type="entry name" value="NTF2"/>
    <property type="match status" value="1"/>
</dbReference>
<dbReference type="Gene3D" id="3.10.450.50">
    <property type="match status" value="1"/>
</dbReference>
<proteinExistence type="predicted"/>
<gene>
    <name evidence="2" type="ORF">BJ554DRAFT_1131</name>
</gene>
<dbReference type="PROSITE" id="PS50177">
    <property type="entry name" value="NTF2_DOMAIN"/>
    <property type="match status" value="1"/>
</dbReference>
<dbReference type="InterPro" id="IPR002075">
    <property type="entry name" value="NTF2_dom"/>
</dbReference>
<sequence>MGSLNSSGTCPMVVTVCGTVKLGDFPPRGFSQSFVLQPDPQKNGNFFVRSDCHRFVGPDFDATPRR</sequence>
<dbReference type="SUPFAM" id="SSF54427">
    <property type="entry name" value="NTF2-like"/>
    <property type="match status" value="1"/>
</dbReference>
<dbReference type="Proteomes" id="UP000673691">
    <property type="component" value="Unassembled WGS sequence"/>
</dbReference>
<evidence type="ECO:0000313" key="2">
    <source>
        <dbReference type="EMBL" id="KAG5458613.1"/>
    </source>
</evidence>
<comment type="caution">
    <text evidence="2">The sequence shown here is derived from an EMBL/GenBank/DDBJ whole genome shotgun (WGS) entry which is preliminary data.</text>
</comment>